<keyword evidence="3" id="KW-0804">Transcription</keyword>
<dbReference type="PANTHER" id="PTHR43132">
    <property type="entry name" value="ARSENICAL RESISTANCE OPERON REPRESSOR ARSR-RELATED"/>
    <property type="match status" value="1"/>
</dbReference>
<dbReference type="Proteomes" id="UP000263377">
    <property type="component" value="Unassembled WGS sequence"/>
</dbReference>
<dbReference type="GO" id="GO:0003700">
    <property type="term" value="F:DNA-binding transcription factor activity"/>
    <property type="evidence" value="ECO:0007669"/>
    <property type="project" value="InterPro"/>
</dbReference>
<dbReference type="PANTHER" id="PTHR43132:SF8">
    <property type="entry name" value="HTH-TYPE TRANSCRIPTIONAL REGULATOR KMTR"/>
    <property type="match status" value="1"/>
</dbReference>
<comment type="caution">
    <text evidence="6">The sequence shown here is derived from an EMBL/GenBank/DDBJ whole genome shotgun (WGS) entry which is preliminary data.</text>
</comment>
<protein>
    <submittedName>
        <fullName evidence="6">ArsR family transcriptional regulator</fullName>
    </submittedName>
</protein>
<dbReference type="Pfam" id="PF01022">
    <property type="entry name" value="HTH_5"/>
    <property type="match status" value="1"/>
</dbReference>
<dbReference type="InterPro" id="IPR036388">
    <property type="entry name" value="WH-like_DNA-bd_sf"/>
</dbReference>
<proteinExistence type="predicted"/>
<evidence type="ECO:0000313" key="6">
    <source>
        <dbReference type="EMBL" id="RGD58525.1"/>
    </source>
</evidence>
<keyword evidence="1" id="KW-0805">Transcription regulation</keyword>
<organism evidence="6 7">
    <name type="scientific">Kitasatospora xanthocidica</name>
    <dbReference type="NCBI Taxonomy" id="83382"/>
    <lineage>
        <taxon>Bacteria</taxon>
        <taxon>Bacillati</taxon>
        <taxon>Actinomycetota</taxon>
        <taxon>Actinomycetes</taxon>
        <taxon>Kitasatosporales</taxon>
        <taxon>Streptomycetaceae</taxon>
        <taxon>Kitasatospora</taxon>
    </lineage>
</organism>
<accession>A0A372ZTM3</accession>
<feature type="compositionally biased region" description="Low complexity" evidence="4">
    <location>
        <begin position="327"/>
        <end position="336"/>
    </location>
</feature>
<dbReference type="EMBL" id="QVIG01000001">
    <property type="protein sequence ID" value="RGD58525.1"/>
    <property type="molecule type" value="Genomic_DNA"/>
</dbReference>
<dbReference type="AlphaFoldDB" id="A0A372ZTM3"/>
<dbReference type="SMART" id="SM00418">
    <property type="entry name" value="HTH_ARSR"/>
    <property type="match status" value="1"/>
</dbReference>
<dbReference type="SUPFAM" id="SSF46785">
    <property type="entry name" value="Winged helix' DNA-binding domain"/>
    <property type="match status" value="1"/>
</dbReference>
<dbReference type="GO" id="GO:0003677">
    <property type="term" value="F:DNA binding"/>
    <property type="evidence" value="ECO:0007669"/>
    <property type="project" value="UniProtKB-KW"/>
</dbReference>
<dbReference type="InterPro" id="IPR001845">
    <property type="entry name" value="HTH_ArsR_DNA-bd_dom"/>
</dbReference>
<dbReference type="InterPro" id="IPR036390">
    <property type="entry name" value="WH_DNA-bd_sf"/>
</dbReference>
<sequence length="336" mass="36165">MQRIHFTAADLARTRLKSTMGPLVESAFACDLLDRGVSAPYARWRKQVNERLPRRPVPRPRSRPEHDVDSLLRQALRYAEAPDAPPEPSGPFDASEAAELPQRPGAGVDACLLEAWQLAVAPFWQHLHAYLVAECEARGRIVMAGGVELLLSTAHPRMTWRAPVLEIPGGPDQDIRLGGRGLVLTPSVFLNHRPGLAIDAEGPDAQVVLVFAAPPHARKGAQLWQERDSGSRPLGALVGQTRAAALRTLRASCTTSQLADRLGISAASASQHAAVLRRSGLITTRRVRNTVLHSVTPLGMALLDGGPVRPAATGCDRSERPARGARPRSASHLLAS</sequence>
<keyword evidence="2" id="KW-0238">DNA-binding</keyword>
<dbReference type="Gene3D" id="1.10.10.10">
    <property type="entry name" value="Winged helix-like DNA-binding domain superfamily/Winged helix DNA-binding domain"/>
    <property type="match status" value="1"/>
</dbReference>
<evidence type="ECO:0000256" key="3">
    <source>
        <dbReference type="ARBA" id="ARBA00023163"/>
    </source>
</evidence>
<feature type="region of interest" description="Disordered" evidence="4">
    <location>
        <begin position="313"/>
        <end position="336"/>
    </location>
</feature>
<gene>
    <name evidence="6" type="ORF">DR950_12675</name>
</gene>
<dbReference type="RefSeq" id="WP_117487099.1">
    <property type="nucleotide sequence ID" value="NZ_QVIG01000001.1"/>
</dbReference>
<evidence type="ECO:0000256" key="4">
    <source>
        <dbReference type="SAM" id="MobiDB-lite"/>
    </source>
</evidence>
<name>A0A372ZTM3_9ACTN</name>
<evidence type="ECO:0000256" key="2">
    <source>
        <dbReference type="ARBA" id="ARBA00023125"/>
    </source>
</evidence>
<reference evidence="6 7" key="1">
    <citation type="submission" date="2018-08" db="EMBL/GenBank/DDBJ databases">
        <title>Diversity &amp; Physiological Properties of Lignin-Decomposing Actinobacteria from Soil.</title>
        <authorList>
            <person name="Roh S.G."/>
            <person name="Kim S.B."/>
        </authorList>
    </citation>
    <scope>NUCLEOTIDE SEQUENCE [LARGE SCALE GENOMIC DNA]</scope>
    <source>
        <strain evidence="6 7">MMS17-GH009</strain>
    </source>
</reference>
<feature type="domain" description="HTH arsR-type" evidence="5">
    <location>
        <begin position="232"/>
        <end position="304"/>
    </location>
</feature>
<keyword evidence="7" id="KW-1185">Reference proteome</keyword>
<dbReference type="InterPro" id="IPR051011">
    <property type="entry name" value="Metal_resp_trans_reg"/>
</dbReference>
<evidence type="ECO:0000256" key="1">
    <source>
        <dbReference type="ARBA" id="ARBA00023015"/>
    </source>
</evidence>
<evidence type="ECO:0000259" key="5">
    <source>
        <dbReference type="SMART" id="SM00418"/>
    </source>
</evidence>
<evidence type="ECO:0000313" key="7">
    <source>
        <dbReference type="Proteomes" id="UP000263377"/>
    </source>
</evidence>